<name>A0A3S9QKS1_9ACTO</name>
<dbReference type="Proteomes" id="UP000275951">
    <property type="component" value="Chromosome"/>
</dbReference>
<accession>A0A3S9QKS1</accession>
<dbReference type="Gene3D" id="3.30.70.860">
    <property type="match status" value="1"/>
</dbReference>
<dbReference type="InterPro" id="IPR035571">
    <property type="entry name" value="UPF0234-like_C"/>
</dbReference>
<evidence type="ECO:0000313" key="4">
    <source>
        <dbReference type="Proteomes" id="UP000275951"/>
    </source>
</evidence>
<feature type="compositionally biased region" description="Low complexity" evidence="2">
    <location>
        <begin position="11"/>
        <end position="23"/>
    </location>
</feature>
<evidence type="ECO:0000256" key="1">
    <source>
        <dbReference type="ARBA" id="ARBA00022741"/>
    </source>
</evidence>
<gene>
    <name evidence="3" type="ORF">EBQ10_04150</name>
</gene>
<evidence type="ECO:0000313" key="3">
    <source>
        <dbReference type="EMBL" id="AZR06564.1"/>
    </source>
</evidence>
<dbReference type="PANTHER" id="PTHR30476:SF0">
    <property type="entry name" value="UPF0234 PROTEIN YAJQ"/>
    <property type="match status" value="1"/>
</dbReference>
<dbReference type="InterPro" id="IPR007551">
    <property type="entry name" value="YajQ/Smlt4090-like"/>
</dbReference>
<protein>
    <submittedName>
        <fullName evidence="3">DUF520 family protein</fullName>
    </submittedName>
</protein>
<proteinExistence type="predicted"/>
<evidence type="ECO:0000256" key="2">
    <source>
        <dbReference type="SAM" id="MobiDB-lite"/>
    </source>
</evidence>
<keyword evidence="1" id="KW-0547">Nucleotide-binding</keyword>
<sequence length="119" mass="13635">MLRRPRRLRPSPRLTSPSPLIPRNLRSLLTRQRPRRSSPRKCHAGKVFKLIGLLKEGISQENAKKITRLIRDEGPKSVKAQIQGDEVRVTSKSRDDLQATIALLKGTKFDVALRFVNFR</sequence>
<dbReference type="AlphaFoldDB" id="A0A3S9QKS1"/>
<dbReference type="PANTHER" id="PTHR30476">
    <property type="entry name" value="UPF0234 PROTEIN YAJQ"/>
    <property type="match status" value="1"/>
</dbReference>
<feature type="compositionally biased region" description="Basic residues" evidence="2">
    <location>
        <begin position="1"/>
        <end position="10"/>
    </location>
</feature>
<dbReference type="GO" id="GO:0005829">
    <property type="term" value="C:cytosol"/>
    <property type="evidence" value="ECO:0007669"/>
    <property type="project" value="TreeGrafter"/>
</dbReference>
<dbReference type="SUPFAM" id="SSF89963">
    <property type="entry name" value="YajQ-like"/>
    <property type="match status" value="1"/>
</dbReference>
<organism evidence="3 4">
    <name type="scientific">Trueperella pyogenes</name>
    <dbReference type="NCBI Taxonomy" id="1661"/>
    <lineage>
        <taxon>Bacteria</taxon>
        <taxon>Bacillati</taxon>
        <taxon>Actinomycetota</taxon>
        <taxon>Actinomycetes</taxon>
        <taxon>Actinomycetales</taxon>
        <taxon>Actinomycetaceae</taxon>
        <taxon>Trueperella</taxon>
    </lineage>
</organism>
<dbReference type="FunFam" id="3.30.70.860:FF:000004">
    <property type="entry name" value="UPF0234 protein AWC22_11905"/>
    <property type="match status" value="1"/>
</dbReference>
<feature type="region of interest" description="Disordered" evidence="2">
    <location>
        <begin position="1"/>
        <end position="42"/>
    </location>
</feature>
<dbReference type="Pfam" id="PF04461">
    <property type="entry name" value="YajQ"/>
    <property type="match status" value="1"/>
</dbReference>
<feature type="compositionally biased region" description="Basic residues" evidence="2">
    <location>
        <begin position="32"/>
        <end position="42"/>
    </location>
</feature>
<dbReference type="GO" id="GO:0000166">
    <property type="term" value="F:nucleotide binding"/>
    <property type="evidence" value="ECO:0007669"/>
    <property type="project" value="UniProtKB-KW"/>
</dbReference>
<reference evidence="3 4" key="1">
    <citation type="submission" date="2018-11" db="EMBL/GenBank/DDBJ databases">
        <title>Multidrug-resistant genes are associated with an 42-kb island TGI1 carrying a complex class 1 integron in a Trueperella pyogenes.</title>
        <authorList>
            <person name="Dong W."/>
        </authorList>
    </citation>
    <scope>NUCLEOTIDE SEQUENCE [LARGE SCALE GENOMIC DNA]</scope>
    <source>
        <strain evidence="3 4">TP4</strain>
    </source>
</reference>
<dbReference type="InterPro" id="IPR036183">
    <property type="entry name" value="YajQ-like_sf"/>
</dbReference>
<dbReference type="EMBL" id="CP033905">
    <property type="protein sequence ID" value="AZR06564.1"/>
    <property type="molecule type" value="Genomic_DNA"/>
</dbReference>